<organism evidence="2 3">
    <name type="scientific">Gordonia desulfuricans</name>
    <dbReference type="NCBI Taxonomy" id="89051"/>
    <lineage>
        <taxon>Bacteria</taxon>
        <taxon>Bacillati</taxon>
        <taxon>Actinomycetota</taxon>
        <taxon>Actinomycetes</taxon>
        <taxon>Mycobacteriales</taxon>
        <taxon>Gordoniaceae</taxon>
        <taxon>Gordonia</taxon>
    </lineage>
</organism>
<dbReference type="CDD" id="cd00090">
    <property type="entry name" value="HTH_ARSR"/>
    <property type="match status" value="1"/>
</dbReference>
<sequence>MSRPRPPRDALPFLLMSATSAVAERIDAAVRAAGHPGLRPVHGLIFGRIASGGATINEIAAHLGITKQSAAAIVGGLEKSGIVERRPHPTDRRAVLIELTPLGHEITRVAADAATAETRSLEEALGQSDSQVFLQALGYLGAGAPPRSVW</sequence>
<proteinExistence type="predicted"/>
<dbReference type="InterPro" id="IPR036390">
    <property type="entry name" value="WH_DNA-bd_sf"/>
</dbReference>
<accession>A0A7K3LPP2</accession>
<dbReference type="Pfam" id="PF12802">
    <property type="entry name" value="MarR_2"/>
    <property type="match status" value="1"/>
</dbReference>
<dbReference type="PANTHER" id="PTHR33164:SF99">
    <property type="entry name" value="MARR FAMILY REGULATORY PROTEIN"/>
    <property type="match status" value="1"/>
</dbReference>
<dbReference type="PROSITE" id="PS50995">
    <property type="entry name" value="HTH_MARR_2"/>
    <property type="match status" value="1"/>
</dbReference>
<gene>
    <name evidence="2" type="ORF">GYA93_11645</name>
</gene>
<name>A0A7K3LPP2_9ACTN</name>
<dbReference type="AlphaFoldDB" id="A0A7K3LPP2"/>
<dbReference type="PANTHER" id="PTHR33164">
    <property type="entry name" value="TRANSCRIPTIONAL REGULATOR, MARR FAMILY"/>
    <property type="match status" value="1"/>
</dbReference>
<keyword evidence="3" id="KW-1185">Reference proteome</keyword>
<dbReference type="RefSeq" id="WP_059036232.1">
    <property type="nucleotide sequence ID" value="NZ_JAADZU010000033.1"/>
</dbReference>
<reference evidence="2 3" key="1">
    <citation type="submission" date="2020-01" db="EMBL/GenBank/DDBJ databases">
        <title>Investigation of new actinobacteria for the biodesulphurisation of diesel fuel.</title>
        <authorList>
            <person name="Athi Narayanan S.M."/>
        </authorList>
    </citation>
    <scope>NUCLEOTIDE SEQUENCE [LARGE SCALE GENOMIC DNA]</scope>
    <source>
        <strain evidence="2 3">213E</strain>
    </source>
</reference>
<evidence type="ECO:0000313" key="3">
    <source>
        <dbReference type="Proteomes" id="UP000466307"/>
    </source>
</evidence>
<dbReference type="Gene3D" id="1.10.10.10">
    <property type="entry name" value="Winged helix-like DNA-binding domain superfamily/Winged helix DNA-binding domain"/>
    <property type="match status" value="1"/>
</dbReference>
<dbReference type="InterPro" id="IPR000835">
    <property type="entry name" value="HTH_MarR-typ"/>
</dbReference>
<dbReference type="SMART" id="SM00347">
    <property type="entry name" value="HTH_MARR"/>
    <property type="match status" value="1"/>
</dbReference>
<evidence type="ECO:0000313" key="2">
    <source>
        <dbReference type="EMBL" id="NDK90230.1"/>
    </source>
</evidence>
<feature type="domain" description="HTH marR-type" evidence="1">
    <location>
        <begin position="8"/>
        <end position="142"/>
    </location>
</feature>
<dbReference type="GO" id="GO:0006950">
    <property type="term" value="P:response to stress"/>
    <property type="evidence" value="ECO:0007669"/>
    <property type="project" value="TreeGrafter"/>
</dbReference>
<dbReference type="PRINTS" id="PR00598">
    <property type="entry name" value="HTHMARR"/>
</dbReference>
<dbReference type="InterPro" id="IPR011991">
    <property type="entry name" value="ArsR-like_HTH"/>
</dbReference>
<dbReference type="GO" id="GO:0003700">
    <property type="term" value="F:DNA-binding transcription factor activity"/>
    <property type="evidence" value="ECO:0007669"/>
    <property type="project" value="InterPro"/>
</dbReference>
<dbReference type="SUPFAM" id="SSF46785">
    <property type="entry name" value="Winged helix' DNA-binding domain"/>
    <property type="match status" value="1"/>
</dbReference>
<dbReference type="InterPro" id="IPR036388">
    <property type="entry name" value="WH-like_DNA-bd_sf"/>
</dbReference>
<dbReference type="EMBL" id="JAADZU010000033">
    <property type="protein sequence ID" value="NDK90230.1"/>
    <property type="molecule type" value="Genomic_DNA"/>
</dbReference>
<dbReference type="InterPro" id="IPR039422">
    <property type="entry name" value="MarR/SlyA-like"/>
</dbReference>
<comment type="caution">
    <text evidence="2">The sequence shown here is derived from an EMBL/GenBank/DDBJ whole genome shotgun (WGS) entry which is preliminary data.</text>
</comment>
<dbReference type="Proteomes" id="UP000466307">
    <property type="component" value="Unassembled WGS sequence"/>
</dbReference>
<evidence type="ECO:0000259" key="1">
    <source>
        <dbReference type="PROSITE" id="PS50995"/>
    </source>
</evidence>
<protein>
    <submittedName>
        <fullName evidence="2">Winged helix-turn-helix transcriptional regulator</fullName>
    </submittedName>
</protein>